<name>A0ACA9M421_9GLOM</name>
<feature type="non-terminal residue" evidence="1">
    <location>
        <position position="43"/>
    </location>
</feature>
<dbReference type="Proteomes" id="UP000789702">
    <property type="component" value="Unassembled WGS sequence"/>
</dbReference>
<gene>
    <name evidence="1" type="ORF">DHETER_LOCUS5864</name>
</gene>
<proteinExistence type="predicted"/>
<evidence type="ECO:0000313" key="2">
    <source>
        <dbReference type="Proteomes" id="UP000789702"/>
    </source>
</evidence>
<dbReference type="EMBL" id="CAJVPU010006923">
    <property type="protein sequence ID" value="CAG8566294.1"/>
    <property type="molecule type" value="Genomic_DNA"/>
</dbReference>
<reference evidence="1" key="1">
    <citation type="submission" date="2021-06" db="EMBL/GenBank/DDBJ databases">
        <authorList>
            <person name="Kallberg Y."/>
            <person name="Tangrot J."/>
            <person name="Rosling A."/>
        </authorList>
    </citation>
    <scope>NUCLEOTIDE SEQUENCE</scope>
    <source>
        <strain evidence="1">IL203A</strain>
    </source>
</reference>
<protein>
    <submittedName>
        <fullName evidence="1">476_t:CDS:1</fullName>
    </submittedName>
</protein>
<accession>A0ACA9M421</accession>
<organism evidence="1 2">
    <name type="scientific">Dentiscutata heterogama</name>
    <dbReference type="NCBI Taxonomy" id="1316150"/>
    <lineage>
        <taxon>Eukaryota</taxon>
        <taxon>Fungi</taxon>
        <taxon>Fungi incertae sedis</taxon>
        <taxon>Mucoromycota</taxon>
        <taxon>Glomeromycotina</taxon>
        <taxon>Glomeromycetes</taxon>
        <taxon>Diversisporales</taxon>
        <taxon>Gigasporaceae</taxon>
        <taxon>Dentiscutata</taxon>
    </lineage>
</organism>
<evidence type="ECO:0000313" key="1">
    <source>
        <dbReference type="EMBL" id="CAG8566294.1"/>
    </source>
</evidence>
<keyword evidence="2" id="KW-1185">Reference proteome</keyword>
<comment type="caution">
    <text evidence="1">The sequence shown here is derived from an EMBL/GenBank/DDBJ whole genome shotgun (WGS) entry which is preliminary data.</text>
</comment>
<sequence>MQILGHNFKPGESRPKPPANANNIFDNLIYKEFIISGITLVDV</sequence>